<gene>
    <name evidence="2" type="ORF">GCM10007315_12030</name>
</gene>
<dbReference type="PANTHER" id="PTHR40254">
    <property type="entry name" value="BLR0577 PROTEIN"/>
    <property type="match status" value="1"/>
</dbReference>
<dbReference type="AlphaFoldDB" id="A0A918TLH9"/>
<dbReference type="InterPro" id="IPR038732">
    <property type="entry name" value="HpyO/CreE_NAD-binding"/>
</dbReference>
<dbReference type="EMBL" id="BMYJ01000003">
    <property type="protein sequence ID" value="GHC51262.1"/>
    <property type="molecule type" value="Genomic_DNA"/>
</dbReference>
<accession>A0A918TLH9</accession>
<reference evidence="2" key="1">
    <citation type="journal article" date="2014" name="Int. J. Syst. Evol. Microbiol.">
        <title>Complete genome sequence of Corynebacterium casei LMG S-19264T (=DSM 44701T), isolated from a smear-ripened cheese.</title>
        <authorList>
            <consortium name="US DOE Joint Genome Institute (JGI-PGF)"/>
            <person name="Walter F."/>
            <person name="Albersmeier A."/>
            <person name="Kalinowski J."/>
            <person name="Ruckert C."/>
        </authorList>
    </citation>
    <scope>NUCLEOTIDE SEQUENCE</scope>
    <source>
        <strain evidence="2">KCTC 23310</strain>
    </source>
</reference>
<evidence type="ECO:0000259" key="1">
    <source>
        <dbReference type="Pfam" id="PF13454"/>
    </source>
</evidence>
<sequence>MKDHLTHDPDHRPGPHVLIVGGGASGVLMAAHLLAQSEAQFRVTIIEGRHMLGCGVAYSTTDPDHLLNTRVLNMSAYPDDPQHFLRWLQAQPEGQGKTGQSFVSRAVYGAYLADLLKPWQQAQGTARRLRCVRQTCLRIDETPRGCVAHLEDGQSLIGDRLILATGHVQPEPDPQGLLTGPWQAFDPTKADQRIVIIGSGLSMVDQLLSILKSGHRGEVVTVSRRGQLPRAHKPTHPLTLGPADIPLGASVSRMLFWARGLAARAKTQGGTWRDAVDAIRPHVRSIWRAWSQAERARFLRHAATLWDVHRHRMPPESDAEMRAAKARGQLILRRAAYLATEAGPDGGPVVVLRDHGAAQPVRLSAGRVIDCRGIRHDPERNATPLFADLLARGRARIDPLRIGLDVDRFCHLLPGSGEALTRVQAIGPVTRAAFWEITAIPDIREQTARLAQDMAADLAWAGV</sequence>
<dbReference type="SUPFAM" id="SSF51905">
    <property type="entry name" value="FAD/NAD(P)-binding domain"/>
    <property type="match status" value="2"/>
</dbReference>
<dbReference type="Proteomes" id="UP000638981">
    <property type="component" value="Unassembled WGS sequence"/>
</dbReference>
<feature type="domain" description="FAD-dependent urate hydroxylase HpyO/Asp monooxygenase CreE-like FAD/NAD(P)-binding" evidence="1">
    <location>
        <begin position="19"/>
        <end position="167"/>
    </location>
</feature>
<comment type="caution">
    <text evidence="2">The sequence shown here is derived from an EMBL/GenBank/DDBJ whole genome shotgun (WGS) entry which is preliminary data.</text>
</comment>
<reference evidence="2" key="2">
    <citation type="submission" date="2020-09" db="EMBL/GenBank/DDBJ databases">
        <authorList>
            <person name="Sun Q."/>
            <person name="Kim S."/>
        </authorList>
    </citation>
    <scope>NUCLEOTIDE SEQUENCE</scope>
    <source>
        <strain evidence="2">KCTC 23310</strain>
    </source>
</reference>
<dbReference type="Gene3D" id="3.50.50.60">
    <property type="entry name" value="FAD/NAD(P)-binding domain"/>
    <property type="match status" value="1"/>
</dbReference>
<dbReference type="RefSeq" id="WP_189410721.1">
    <property type="nucleotide sequence ID" value="NZ_BMYJ01000003.1"/>
</dbReference>
<evidence type="ECO:0000313" key="3">
    <source>
        <dbReference type="Proteomes" id="UP000638981"/>
    </source>
</evidence>
<dbReference type="PANTHER" id="PTHR40254:SF1">
    <property type="entry name" value="BLR0577 PROTEIN"/>
    <property type="match status" value="1"/>
</dbReference>
<name>A0A918TLH9_9RHOB</name>
<proteinExistence type="predicted"/>
<dbReference type="Pfam" id="PF13454">
    <property type="entry name" value="NAD_binding_9"/>
    <property type="match status" value="1"/>
</dbReference>
<dbReference type="InterPro" id="IPR036188">
    <property type="entry name" value="FAD/NAD-bd_sf"/>
</dbReference>
<evidence type="ECO:0000313" key="2">
    <source>
        <dbReference type="EMBL" id="GHC51262.1"/>
    </source>
</evidence>
<dbReference type="InterPro" id="IPR052189">
    <property type="entry name" value="L-asp_N-monooxygenase_NS-form"/>
</dbReference>
<organism evidence="2 3">
    <name type="scientific">Neogemmobacter tilapiae</name>
    <dbReference type="NCBI Taxonomy" id="875041"/>
    <lineage>
        <taxon>Bacteria</taxon>
        <taxon>Pseudomonadati</taxon>
        <taxon>Pseudomonadota</taxon>
        <taxon>Alphaproteobacteria</taxon>
        <taxon>Rhodobacterales</taxon>
        <taxon>Paracoccaceae</taxon>
        <taxon>Neogemmobacter</taxon>
    </lineage>
</organism>
<keyword evidence="3" id="KW-1185">Reference proteome</keyword>
<protein>
    <recommendedName>
        <fullName evidence="1">FAD-dependent urate hydroxylase HpyO/Asp monooxygenase CreE-like FAD/NAD(P)-binding domain-containing protein</fullName>
    </recommendedName>
</protein>